<evidence type="ECO:0000256" key="1">
    <source>
        <dbReference type="SAM" id="MobiDB-lite"/>
    </source>
</evidence>
<proteinExistence type="predicted"/>
<sequence length="335" mass="37267">MAAAEVGRRVFTALEAVGDFARRASLKDEIGRPSFARVGRPTPVDLSGVLAAENRETADPVRTPTYSELALRLPLGLRHGAGAGKSEKGKRSGRPRRNIAKDHERNLDRILQIENKIDKMAGEERAHAHNFLAHRTTLREQVVLKLRSVVDAGRWAWPLTDSRPETKVVVSCSSAEDAKRLRAAQDAGADLRSQTRKRLPTVWLSRTSLRVHRRDVVRSLRTQTKHIAEGLDWDKQRARCAIEMHEMTLSATGARGHPSYQRAHESRLRMRGATAAPGLGSVPWCSARAAWSSGHGKRYCKDVSDKCHCGGTTWLQNARPGRGEPPRCIMRKGRL</sequence>
<dbReference type="EMBL" id="BGZK01003143">
    <property type="protein sequence ID" value="GBP98441.1"/>
    <property type="molecule type" value="Genomic_DNA"/>
</dbReference>
<name>A0A4C2AC59_EUMVA</name>
<dbReference type="Proteomes" id="UP000299102">
    <property type="component" value="Unassembled WGS sequence"/>
</dbReference>
<keyword evidence="3" id="KW-1185">Reference proteome</keyword>
<feature type="region of interest" description="Disordered" evidence="1">
    <location>
        <begin position="79"/>
        <end position="101"/>
    </location>
</feature>
<organism evidence="2 3">
    <name type="scientific">Eumeta variegata</name>
    <name type="common">Bagworm moth</name>
    <name type="synonym">Eumeta japonica</name>
    <dbReference type="NCBI Taxonomy" id="151549"/>
    <lineage>
        <taxon>Eukaryota</taxon>
        <taxon>Metazoa</taxon>
        <taxon>Ecdysozoa</taxon>
        <taxon>Arthropoda</taxon>
        <taxon>Hexapoda</taxon>
        <taxon>Insecta</taxon>
        <taxon>Pterygota</taxon>
        <taxon>Neoptera</taxon>
        <taxon>Endopterygota</taxon>
        <taxon>Lepidoptera</taxon>
        <taxon>Glossata</taxon>
        <taxon>Ditrysia</taxon>
        <taxon>Tineoidea</taxon>
        <taxon>Psychidae</taxon>
        <taxon>Oiketicinae</taxon>
        <taxon>Eumeta</taxon>
    </lineage>
</organism>
<evidence type="ECO:0000313" key="3">
    <source>
        <dbReference type="Proteomes" id="UP000299102"/>
    </source>
</evidence>
<reference evidence="2 3" key="1">
    <citation type="journal article" date="2019" name="Commun. Biol.">
        <title>The bagworm genome reveals a unique fibroin gene that provides high tensile strength.</title>
        <authorList>
            <person name="Kono N."/>
            <person name="Nakamura H."/>
            <person name="Ohtoshi R."/>
            <person name="Tomita M."/>
            <person name="Numata K."/>
            <person name="Arakawa K."/>
        </authorList>
    </citation>
    <scope>NUCLEOTIDE SEQUENCE [LARGE SCALE GENOMIC DNA]</scope>
</reference>
<dbReference type="AlphaFoldDB" id="A0A4C2AC59"/>
<protein>
    <submittedName>
        <fullName evidence="2">Uncharacterized protein</fullName>
    </submittedName>
</protein>
<gene>
    <name evidence="2" type="ORF">EVAR_9235_1</name>
</gene>
<dbReference type="OrthoDB" id="7699172at2759"/>
<comment type="caution">
    <text evidence="2">The sequence shown here is derived from an EMBL/GenBank/DDBJ whole genome shotgun (WGS) entry which is preliminary data.</text>
</comment>
<accession>A0A4C2AC59</accession>
<evidence type="ECO:0000313" key="2">
    <source>
        <dbReference type="EMBL" id="GBP98441.1"/>
    </source>
</evidence>